<evidence type="ECO:0000256" key="6">
    <source>
        <dbReference type="ARBA" id="ARBA00023212"/>
    </source>
</evidence>
<dbReference type="PANTHER" id="PTHR14885">
    <property type="entry name" value="CILIA- AND FLAGELLA-ASSOCIATED PROTEIN 43-RELATED"/>
    <property type="match status" value="1"/>
</dbReference>
<comment type="subcellular location">
    <subcellularLocation>
        <location evidence="1">Cytoplasm</location>
        <location evidence="1">Cytoskeleton</location>
        <location evidence="1">Cilium axoneme</location>
    </subcellularLocation>
</comment>
<feature type="domain" description="Cfap43 N-terminal" evidence="10">
    <location>
        <begin position="9"/>
        <end position="133"/>
    </location>
</feature>
<keyword evidence="6" id="KW-0206">Cytoskeleton</keyword>
<dbReference type="OMA" id="AGSHICF"/>
<dbReference type="AlphaFoldDB" id="A0A3Q3WB09"/>
<proteinExistence type="inferred from homology"/>
<keyword evidence="2" id="KW-0963">Cytoplasm</keyword>
<dbReference type="SUPFAM" id="SSF50978">
    <property type="entry name" value="WD40 repeat-like"/>
    <property type="match status" value="1"/>
</dbReference>
<dbReference type="Pfam" id="PF23185">
    <property type="entry name" value="CFAP43_N"/>
    <property type="match status" value="1"/>
</dbReference>
<reference evidence="11" key="1">
    <citation type="submission" date="2025-08" db="UniProtKB">
        <authorList>
            <consortium name="Ensembl"/>
        </authorList>
    </citation>
    <scope>IDENTIFICATION</scope>
</reference>
<evidence type="ECO:0000313" key="12">
    <source>
        <dbReference type="Proteomes" id="UP000261620"/>
    </source>
</evidence>
<keyword evidence="5" id="KW-0175">Coiled coil</keyword>
<dbReference type="InterPro" id="IPR036322">
    <property type="entry name" value="WD40_repeat_dom_sf"/>
</dbReference>
<evidence type="ECO:0000256" key="9">
    <source>
        <dbReference type="ARBA" id="ARBA00023662"/>
    </source>
</evidence>
<dbReference type="PANTHER" id="PTHR14885:SF1">
    <property type="entry name" value="CILIA- AND FLAGELLA-ASSOCIATED PROTEIN 43"/>
    <property type="match status" value="1"/>
</dbReference>
<evidence type="ECO:0000256" key="5">
    <source>
        <dbReference type="ARBA" id="ARBA00023054"/>
    </source>
</evidence>
<protein>
    <recommendedName>
        <fullName evidence="9">Cilia- and flagella-associated protein 43</fullName>
    </recommendedName>
</protein>
<keyword evidence="12" id="KW-1185">Reference proteome</keyword>
<keyword evidence="7" id="KW-0966">Cell projection</keyword>
<dbReference type="Ensembl" id="ENSMMOT00000011841.1">
    <property type="protein sequence ID" value="ENSMMOP00000011643.1"/>
    <property type="gene ID" value="ENSMMOG00000008949.1"/>
</dbReference>
<evidence type="ECO:0000259" key="10">
    <source>
        <dbReference type="Pfam" id="PF23185"/>
    </source>
</evidence>
<organism evidence="11 12">
    <name type="scientific">Mola mola</name>
    <name type="common">Ocean sunfish</name>
    <name type="synonym">Tetraodon mola</name>
    <dbReference type="NCBI Taxonomy" id="94237"/>
    <lineage>
        <taxon>Eukaryota</taxon>
        <taxon>Metazoa</taxon>
        <taxon>Chordata</taxon>
        <taxon>Craniata</taxon>
        <taxon>Vertebrata</taxon>
        <taxon>Euteleostomi</taxon>
        <taxon>Actinopterygii</taxon>
        <taxon>Neopterygii</taxon>
        <taxon>Teleostei</taxon>
        <taxon>Neoteleostei</taxon>
        <taxon>Acanthomorphata</taxon>
        <taxon>Eupercaria</taxon>
        <taxon>Tetraodontiformes</taxon>
        <taxon>Molidae</taxon>
        <taxon>Mola</taxon>
    </lineage>
</organism>
<accession>A0A3Q3WB09</accession>
<evidence type="ECO:0000313" key="11">
    <source>
        <dbReference type="Ensembl" id="ENSMMOP00000011643.1"/>
    </source>
</evidence>
<comment type="similarity">
    <text evidence="8">Belongs to the CFAP43 family.</text>
</comment>
<evidence type="ECO:0000256" key="3">
    <source>
        <dbReference type="ARBA" id="ARBA00022574"/>
    </source>
</evidence>
<sequence length="331" mass="36665">MGVIPCRWIQGFTDKSFFAFVNNETVCYTAGSHICFLNVETKIQHVFESSVRGIGALTANGKSGIFAFSDHKLSPSIFVYNFKDFHLKNELKGSAQLDYTSLALSDDGPYLACCSSLPDHIITVWNWEKGERLCAEPEAGRDVISLVFNPLNCFQLCALGTTSLTLWNIEKSTNLHYLLRCRAIELPTTDGSFVEGLGSISGIKGGMVETRLTPGAICWTQTSELYVGCTQGFLLLVNPESLSVSVLFNPTCKQTLTQTIGCGRLLKTLMKILYNVLFYLCSAADAIPNFQWSQISITQTWQTEGPVSDVMHFPDSETLLLRSDRVRASIY</sequence>
<dbReference type="GO" id="GO:0005930">
    <property type="term" value="C:axoneme"/>
    <property type="evidence" value="ECO:0007669"/>
    <property type="project" value="UniProtKB-SubCell"/>
</dbReference>
<keyword evidence="4" id="KW-0677">Repeat</keyword>
<evidence type="ECO:0000256" key="2">
    <source>
        <dbReference type="ARBA" id="ARBA00022490"/>
    </source>
</evidence>
<dbReference type="Gene3D" id="2.130.10.10">
    <property type="entry name" value="YVTN repeat-like/Quinoprotein amine dehydrogenase"/>
    <property type="match status" value="1"/>
</dbReference>
<dbReference type="Proteomes" id="UP000261620">
    <property type="component" value="Unplaced"/>
</dbReference>
<dbReference type="GO" id="GO:0007288">
    <property type="term" value="P:sperm axoneme assembly"/>
    <property type="evidence" value="ECO:0007669"/>
    <property type="project" value="TreeGrafter"/>
</dbReference>
<keyword evidence="3" id="KW-0853">WD repeat</keyword>
<dbReference type="STRING" id="94237.ENSMMOP00000011643"/>
<reference evidence="11" key="2">
    <citation type="submission" date="2025-09" db="UniProtKB">
        <authorList>
            <consortium name="Ensembl"/>
        </authorList>
    </citation>
    <scope>IDENTIFICATION</scope>
</reference>
<evidence type="ECO:0000256" key="7">
    <source>
        <dbReference type="ARBA" id="ARBA00023273"/>
    </source>
</evidence>
<name>A0A3Q3WB09_MOLML</name>
<evidence type="ECO:0000256" key="1">
    <source>
        <dbReference type="ARBA" id="ARBA00004430"/>
    </source>
</evidence>
<evidence type="ECO:0000256" key="4">
    <source>
        <dbReference type="ARBA" id="ARBA00022737"/>
    </source>
</evidence>
<dbReference type="InterPro" id="IPR015943">
    <property type="entry name" value="WD40/YVTN_repeat-like_dom_sf"/>
</dbReference>
<dbReference type="InterPro" id="IPR056296">
    <property type="entry name" value="Cfap43_N"/>
</dbReference>
<evidence type="ECO:0000256" key="8">
    <source>
        <dbReference type="ARBA" id="ARBA00023605"/>
    </source>
</evidence>